<keyword evidence="2" id="KW-1185">Reference proteome</keyword>
<dbReference type="Proteomes" id="UP001295684">
    <property type="component" value="Unassembled WGS sequence"/>
</dbReference>
<evidence type="ECO:0000313" key="1">
    <source>
        <dbReference type="EMBL" id="CAI2379412.1"/>
    </source>
</evidence>
<accession>A0AAD1XVZ1</accession>
<sequence length="215" mass="25826">MSQQRGSLHKPFKNQRIENNLLSLKNKLNYTKFIQKKKPANFTDYEKDIETINNKRLQYDMNVIKKILQKRTEGSLPNLHRNRSGSLLESIITNCHSYEDISPRDQCKIDEDRCIEDIKHRHYSLTMDKIDRKLHFKEMQKNFEYQMFAHRQQIIHQDEVSKEYRSGIMDPCRAVAMFERTRSLYKILMNNKMKNKLKLNMKKEVGKHKFDSAID</sequence>
<proteinExistence type="predicted"/>
<reference evidence="1" key="1">
    <citation type="submission" date="2023-07" db="EMBL/GenBank/DDBJ databases">
        <authorList>
            <consortium name="AG Swart"/>
            <person name="Singh M."/>
            <person name="Singh A."/>
            <person name="Seah K."/>
            <person name="Emmerich C."/>
        </authorList>
    </citation>
    <scope>NUCLEOTIDE SEQUENCE</scope>
    <source>
        <strain evidence="1">DP1</strain>
    </source>
</reference>
<evidence type="ECO:0000313" key="2">
    <source>
        <dbReference type="Proteomes" id="UP001295684"/>
    </source>
</evidence>
<dbReference type="AlphaFoldDB" id="A0AAD1XVZ1"/>
<comment type="caution">
    <text evidence="1">The sequence shown here is derived from an EMBL/GenBank/DDBJ whole genome shotgun (WGS) entry which is preliminary data.</text>
</comment>
<gene>
    <name evidence="1" type="ORF">ECRASSUSDP1_LOCUS20822</name>
</gene>
<protein>
    <submittedName>
        <fullName evidence="1">Uncharacterized protein</fullName>
    </submittedName>
</protein>
<name>A0AAD1XVZ1_EUPCR</name>
<dbReference type="EMBL" id="CAMPGE010021253">
    <property type="protein sequence ID" value="CAI2379412.1"/>
    <property type="molecule type" value="Genomic_DNA"/>
</dbReference>
<organism evidence="1 2">
    <name type="scientific">Euplotes crassus</name>
    <dbReference type="NCBI Taxonomy" id="5936"/>
    <lineage>
        <taxon>Eukaryota</taxon>
        <taxon>Sar</taxon>
        <taxon>Alveolata</taxon>
        <taxon>Ciliophora</taxon>
        <taxon>Intramacronucleata</taxon>
        <taxon>Spirotrichea</taxon>
        <taxon>Hypotrichia</taxon>
        <taxon>Euplotida</taxon>
        <taxon>Euplotidae</taxon>
        <taxon>Moneuplotes</taxon>
    </lineage>
</organism>